<proteinExistence type="predicted"/>
<name>A0ABN4WSM6_9HYPH</name>
<evidence type="ECO:0000313" key="1">
    <source>
        <dbReference type="EMBL" id="AQQ04729.1"/>
    </source>
</evidence>
<evidence type="ECO:0000313" key="2">
    <source>
        <dbReference type="Proteomes" id="UP000188174"/>
    </source>
</evidence>
<protein>
    <recommendedName>
        <fullName evidence="3">ParD-like antitoxin of type II ParDE toxin-antitoxin system</fullName>
    </recommendedName>
</protein>
<gene>
    <name evidence="1" type="ORF">B0E33_15090</name>
</gene>
<dbReference type="InterPro" id="IPR021831">
    <property type="entry name" value="ParD-like"/>
</dbReference>
<dbReference type="Proteomes" id="UP000188174">
    <property type="component" value="Chromosome"/>
</dbReference>
<accession>A0ABN4WSM6</accession>
<evidence type="ECO:0008006" key="3">
    <source>
        <dbReference type="Google" id="ProtNLM"/>
    </source>
</evidence>
<dbReference type="RefSeq" id="WP_077291640.1">
    <property type="nucleotide sequence ID" value="NZ_CP019630.1"/>
</dbReference>
<sequence>MAKSVKFTDDTFVDDARVMAELHSRSVAGQIMHWARVGRAIERFGRFDQAKICRVLSGEMETSTLTAEEKAVWSERFLEKISEPGPDEEAYYAELRKNGNACRLDASGNNVRTDFRPEK</sequence>
<organism evidence="1 2">
    <name type="scientific">Roseibium algicola</name>
    <dbReference type="NCBI Taxonomy" id="2857014"/>
    <lineage>
        <taxon>Bacteria</taxon>
        <taxon>Pseudomonadati</taxon>
        <taxon>Pseudomonadota</taxon>
        <taxon>Alphaproteobacteria</taxon>
        <taxon>Hyphomicrobiales</taxon>
        <taxon>Stappiaceae</taxon>
        <taxon>Roseibium</taxon>
    </lineage>
</organism>
<reference evidence="1 2" key="1">
    <citation type="submission" date="2017-02" db="EMBL/GenBank/DDBJ databases">
        <authorList>
            <person name="Jeong S."/>
        </authorList>
    </citation>
    <scope>NUCLEOTIDE SEQUENCE [LARGE SCALE GENOMIC DNA]</scope>
    <source>
        <strain evidence="1 2">RMAR6-6</strain>
    </source>
</reference>
<dbReference type="Pfam" id="PF11903">
    <property type="entry name" value="ParD_like"/>
    <property type="match status" value="1"/>
</dbReference>
<keyword evidence="2" id="KW-1185">Reference proteome</keyword>
<dbReference type="EMBL" id="CP019630">
    <property type="protein sequence ID" value="AQQ04729.1"/>
    <property type="molecule type" value="Genomic_DNA"/>
</dbReference>